<dbReference type="EC" id="4.-.-.-" evidence="5"/>
<feature type="active site" description="Charge relay system" evidence="6">
    <location>
        <position position="129"/>
    </location>
</feature>
<dbReference type="PIRSF" id="PIRSF006113">
    <property type="entry name" value="PTP_synth"/>
    <property type="match status" value="1"/>
</dbReference>
<dbReference type="STRING" id="1123350.SAMN02744040_01039"/>
<dbReference type="PANTHER" id="PTHR12589:SF8">
    <property type="entry name" value="6-CARBOXY-5,6,7,8-TETRAHYDROPTERIN SYNTHASE"/>
    <property type="match status" value="1"/>
</dbReference>
<sequence length="143" mass="16540">MYILKAEHSFDSAHFLANYEGKCSNIHGHRWKVLIEVQSEELVSGGQLDGMVIDFGDLKRDVKAMADFYDHALIIQRGTMRKETLELLVEDGFKIIEVEFRPTAENFAAFFFKCMEEKGYNVKRATVYETPTNCASYERNEVR</sequence>
<comment type="cofactor">
    <cofactor evidence="5 7">
        <name>Zn(2+)</name>
        <dbReference type="ChEBI" id="CHEBI:29105"/>
    </cofactor>
    <text evidence="5 7">Binds 1 zinc ion per subunit.</text>
</comment>
<evidence type="ECO:0000256" key="3">
    <source>
        <dbReference type="ARBA" id="ARBA00018141"/>
    </source>
</evidence>
<dbReference type="PANTHER" id="PTHR12589">
    <property type="entry name" value="PYRUVOYL TETRAHYDROBIOPTERIN SYNTHASE"/>
    <property type="match status" value="1"/>
</dbReference>
<keyword evidence="5 7" id="KW-0862">Zinc</keyword>
<comment type="pathway">
    <text evidence="1 5">Purine metabolism; 7-cyano-7-deazaguanine biosynthesis.</text>
</comment>
<dbReference type="EMBL" id="FQXH01000008">
    <property type="protein sequence ID" value="SHH15209.1"/>
    <property type="molecule type" value="Genomic_DNA"/>
</dbReference>
<keyword evidence="5 7" id="KW-0479">Metal-binding</keyword>
<name>A0A1M5QN30_9FIRM</name>
<dbReference type="GO" id="GO:0046872">
    <property type="term" value="F:metal ion binding"/>
    <property type="evidence" value="ECO:0007669"/>
    <property type="project" value="UniProtKB-KW"/>
</dbReference>
<organism evidence="8 9">
    <name type="scientific">Tepidibacter thalassicus DSM 15285</name>
    <dbReference type="NCBI Taxonomy" id="1123350"/>
    <lineage>
        <taxon>Bacteria</taxon>
        <taxon>Bacillati</taxon>
        <taxon>Bacillota</taxon>
        <taxon>Clostridia</taxon>
        <taxon>Peptostreptococcales</taxon>
        <taxon>Peptostreptococcaceae</taxon>
        <taxon>Tepidibacter</taxon>
    </lineage>
</organism>
<reference evidence="9" key="1">
    <citation type="submission" date="2016-11" db="EMBL/GenBank/DDBJ databases">
        <authorList>
            <person name="Varghese N."/>
            <person name="Submissions S."/>
        </authorList>
    </citation>
    <scope>NUCLEOTIDE SEQUENCE [LARGE SCALE GENOMIC DNA]</scope>
    <source>
        <strain evidence="9">DSM 15285</strain>
    </source>
</reference>
<keyword evidence="5" id="KW-0456">Lyase</keyword>
<dbReference type="RefSeq" id="WP_072724315.1">
    <property type="nucleotide sequence ID" value="NZ_FQXH01000008.1"/>
</dbReference>
<evidence type="ECO:0000313" key="8">
    <source>
        <dbReference type="EMBL" id="SHH15209.1"/>
    </source>
</evidence>
<evidence type="ECO:0000256" key="7">
    <source>
        <dbReference type="PIRSR" id="PIRSR006113-2"/>
    </source>
</evidence>
<evidence type="ECO:0000256" key="5">
    <source>
        <dbReference type="PIRNR" id="PIRNR006113"/>
    </source>
</evidence>
<evidence type="ECO:0000256" key="2">
    <source>
        <dbReference type="ARBA" id="ARBA00008900"/>
    </source>
</evidence>
<dbReference type="Proteomes" id="UP000242520">
    <property type="component" value="Unassembled WGS sequence"/>
</dbReference>
<dbReference type="InterPro" id="IPR038418">
    <property type="entry name" value="6-PTP_synth/QueD_sf"/>
</dbReference>
<dbReference type="SUPFAM" id="SSF55620">
    <property type="entry name" value="Tetrahydrobiopterin biosynthesis enzymes-like"/>
    <property type="match status" value="1"/>
</dbReference>
<feature type="binding site" evidence="7">
    <location>
        <position position="27"/>
    </location>
    <ligand>
        <name>Zn(2+)</name>
        <dbReference type="ChEBI" id="CHEBI:29105"/>
    </ligand>
</feature>
<feature type="active site" description="Charge relay system" evidence="6">
    <location>
        <position position="71"/>
    </location>
</feature>
<comment type="similarity">
    <text evidence="2 5">Belongs to the PTPS family. QueD subfamily.</text>
</comment>
<comment type="catalytic activity">
    <reaction evidence="4 5">
        <text>7,8-dihydroneopterin 3'-triphosphate + H2O = 6-carboxy-5,6,7,8-tetrahydropterin + triphosphate + acetaldehyde + 2 H(+)</text>
        <dbReference type="Rhea" id="RHEA:27966"/>
        <dbReference type="ChEBI" id="CHEBI:15343"/>
        <dbReference type="ChEBI" id="CHEBI:15377"/>
        <dbReference type="ChEBI" id="CHEBI:15378"/>
        <dbReference type="ChEBI" id="CHEBI:18036"/>
        <dbReference type="ChEBI" id="CHEBI:58462"/>
        <dbReference type="ChEBI" id="CHEBI:61032"/>
        <dbReference type="EC" id="4.1.2.50"/>
    </reaction>
</comment>
<feature type="active site" description="Proton acceptor" evidence="6">
    <location>
        <position position="23"/>
    </location>
</feature>
<dbReference type="UniPathway" id="UPA00391"/>
<feature type="binding site" evidence="7">
    <location>
        <position position="14"/>
    </location>
    <ligand>
        <name>Zn(2+)</name>
        <dbReference type="ChEBI" id="CHEBI:29105"/>
    </ligand>
</feature>
<evidence type="ECO:0000313" key="9">
    <source>
        <dbReference type="Proteomes" id="UP000242520"/>
    </source>
</evidence>
<dbReference type="GO" id="GO:0070497">
    <property type="term" value="F:6-carboxytetrahydropterin synthase activity"/>
    <property type="evidence" value="ECO:0007669"/>
    <property type="project" value="UniProtKB-EC"/>
</dbReference>
<feature type="binding site" evidence="7">
    <location>
        <position position="29"/>
    </location>
    <ligand>
        <name>Zn(2+)</name>
        <dbReference type="ChEBI" id="CHEBI:29105"/>
    </ligand>
</feature>
<protein>
    <recommendedName>
        <fullName evidence="3 5">6-carboxy-5,6,7,8-tetrahydropterin synthase</fullName>
        <ecNumber evidence="5">4.-.-.-</ecNumber>
    </recommendedName>
</protein>
<dbReference type="GO" id="GO:0008616">
    <property type="term" value="P:tRNA queuosine(34) biosynthetic process"/>
    <property type="evidence" value="ECO:0007669"/>
    <property type="project" value="UniProtKB-KW"/>
</dbReference>
<evidence type="ECO:0000256" key="6">
    <source>
        <dbReference type="PIRSR" id="PIRSR006113-1"/>
    </source>
</evidence>
<dbReference type="NCBIfam" id="TIGR03367">
    <property type="entry name" value="queuosine_QueD"/>
    <property type="match status" value="1"/>
</dbReference>
<dbReference type="Gene3D" id="3.30.479.10">
    <property type="entry name" value="6-pyruvoyl tetrahydropterin synthase/QueD"/>
    <property type="match status" value="1"/>
</dbReference>
<dbReference type="AlphaFoldDB" id="A0A1M5QN30"/>
<dbReference type="InterPro" id="IPR007115">
    <property type="entry name" value="6-PTP_synth/QueD"/>
</dbReference>
<evidence type="ECO:0000256" key="1">
    <source>
        <dbReference type="ARBA" id="ARBA00005061"/>
    </source>
</evidence>
<keyword evidence="5" id="KW-0671">Queuosine biosynthesis</keyword>
<accession>A0A1M5QN30</accession>
<proteinExistence type="inferred from homology"/>
<dbReference type="OrthoDB" id="9804698at2"/>
<evidence type="ECO:0000256" key="4">
    <source>
        <dbReference type="ARBA" id="ARBA00048807"/>
    </source>
</evidence>
<keyword evidence="9" id="KW-1185">Reference proteome</keyword>
<gene>
    <name evidence="8" type="ORF">SAMN02744040_01039</name>
</gene>
<dbReference type="Pfam" id="PF01242">
    <property type="entry name" value="PTPS"/>
    <property type="match status" value="1"/>
</dbReference>